<reference evidence="1" key="1">
    <citation type="submission" date="2021-11" db="EMBL/GenBank/DDBJ databases">
        <authorList>
            <person name="Schell T."/>
        </authorList>
    </citation>
    <scope>NUCLEOTIDE SEQUENCE</scope>
    <source>
        <strain evidence="1">M5</strain>
    </source>
</reference>
<comment type="caution">
    <text evidence="1">The sequence shown here is derived from an EMBL/GenBank/DDBJ whole genome shotgun (WGS) entry which is preliminary data.</text>
</comment>
<evidence type="ECO:0000313" key="2">
    <source>
        <dbReference type="Proteomes" id="UP000789390"/>
    </source>
</evidence>
<gene>
    <name evidence="1" type="ORF">DGAL_LOCUS7734</name>
</gene>
<dbReference type="EMBL" id="CAKKLH010000157">
    <property type="protein sequence ID" value="CAH0104805.1"/>
    <property type="molecule type" value="Genomic_DNA"/>
</dbReference>
<proteinExistence type="predicted"/>
<organism evidence="1 2">
    <name type="scientific">Daphnia galeata</name>
    <dbReference type="NCBI Taxonomy" id="27404"/>
    <lineage>
        <taxon>Eukaryota</taxon>
        <taxon>Metazoa</taxon>
        <taxon>Ecdysozoa</taxon>
        <taxon>Arthropoda</taxon>
        <taxon>Crustacea</taxon>
        <taxon>Branchiopoda</taxon>
        <taxon>Diplostraca</taxon>
        <taxon>Cladocera</taxon>
        <taxon>Anomopoda</taxon>
        <taxon>Daphniidae</taxon>
        <taxon>Daphnia</taxon>
    </lineage>
</organism>
<protein>
    <submittedName>
        <fullName evidence="1">Uncharacterized protein</fullName>
    </submittedName>
</protein>
<accession>A0A8J2RXB9</accession>
<name>A0A8J2RXB9_9CRUS</name>
<dbReference type="AlphaFoldDB" id="A0A8J2RXB9"/>
<dbReference type="OrthoDB" id="6331371at2759"/>
<evidence type="ECO:0000313" key="1">
    <source>
        <dbReference type="EMBL" id="CAH0104805.1"/>
    </source>
</evidence>
<dbReference type="Proteomes" id="UP000789390">
    <property type="component" value="Unassembled WGS sequence"/>
</dbReference>
<sequence length="106" mass="12153">MVPFNAPDEIRTTKGDLIEFQRRFLKMIPYFHFAVYTVDSEADAGLTNVQLPVGDRLTAGVDLLPFSICDFLLKRFRIPYKIVEKTLRKLCKNELGCGVNNLEELD</sequence>
<keyword evidence="2" id="KW-1185">Reference proteome</keyword>